<dbReference type="PANTHER" id="PTHR19375">
    <property type="entry name" value="HEAT SHOCK PROTEIN 70KDA"/>
    <property type="match status" value="1"/>
</dbReference>
<keyword evidence="4 5" id="KW-0143">Chaperone</keyword>
<dbReference type="Gene3D" id="3.30.420.40">
    <property type="match status" value="2"/>
</dbReference>
<protein>
    <recommendedName>
        <fullName evidence="5">Chaperone protein HscA homolog</fullName>
    </recommendedName>
</protein>
<dbReference type="PRINTS" id="PR00301">
    <property type="entry name" value="HEATSHOCK70"/>
</dbReference>
<dbReference type="OrthoDB" id="9766019at2"/>
<dbReference type="SUPFAM" id="SSF53067">
    <property type="entry name" value="Actin-like ATPase domain"/>
    <property type="match status" value="2"/>
</dbReference>
<dbReference type="SUPFAM" id="SSF100920">
    <property type="entry name" value="Heat shock protein 70kD (HSP70), peptide-binding domain"/>
    <property type="match status" value="1"/>
</dbReference>
<dbReference type="GO" id="GO:0140662">
    <property type="term" value="F:ATP-dependent protein folding chaperone"/>
    <property type="evidence" value="ECO:0007669"/>
    <property type="project" value="InterPro"/>
</dbReference>
<dbReference type="CDD" id="cd10236">
    <property type="entry name" value="ASKHA_NBD_HSP70_HscA"/>
    <property type="match status" value="1"/>
</dbReference>
<dbReference type="EMBL" id="QYUN01000002">
    <property type="protein sequence ID" value="RJG06483.1"/>
    <property type="molecule type" value="Genomic_DNA"/>
</dbReference>
<dbReference type="InterPro" id="IPR013126">
    <property type="entry name" value="Hsp_70_fam"/>
</dbReference>
<dbReference type="GO" id="GO:0016226">
    <property type="term" value="P:iron-sulfur cluster assembly"/>
    <property type="evidence" value="ECO:0007669"/>
    <property type="project" value="InterPro"/>
</dbReference>
<dbReference type="Gene3D" id="1.20.1270.10">
    <property type="match status" value="1"/>
</dbReference>
<dbReference type="Gene3D" id="3.90.640.10">
    <property type="entry name" value="Actin, Chain A, domain 4"/>
    <property type="match status" value="1"/>
</dbReference>
<dbReference type="FunFam" id="3.30.420.40:FF:000046">
    <property type="entry name" value="Chaperone protein HscA"/>
    <property type="match status" value="1"/>
</dbReference>
<evidence type="ECO:0000256" key="3">
    <source>
        <dbReference type="ARBA" id="ARBA00022840"/>
    </source>
</evidence>
<dbReference type="NCBIfam" id="NF003520">
    <property type="entry name" value="PRK05183.1"/>
    <property type="match status" value="1"/>
</dbReference>
<dbReference type="Pfam" id="PF00012">
    <property type="entry name" value="HSP70"/>
    <property type="match status" value="1"/>
</dbReference>
<evidence type="ECO:0000256" key="2">
    <source>
        <dbReference type="ARBA" id="ARBA00022741"/>
    </source>
</evidence>
<dbReference type="InterPro" id="IPR029047">
    <property type="entry name" value="HSP70_peptide-bd_sf"/>
</dbReference>
<sequence length="625" mass="66940">MALLQISEPGMSTAPHQHRLAVGIDLGTTNSLVATVRSSIPEVLCDEEGRALLPSIVRYLPNGHANIGYKAQAAQTTDPKNTVVSAKRFMGRGLKDIAYAENLPYDFLDTPGMVQLKTVAGVKSPVEVSAEILATLRQRAEDSLGDELVGAVITVPAYFDDAQRQATKDAAKLAGLNVLRLLNEPTAAAIAYGLDTASEGVYAVYDLGGGTFDISILKLTKGVFEVLATGGDSALGGDDFDHRLLCWIIEQARLAPLSERDMRVLMVKSREAKELLSTKAETQIDAVLGSGEEVHLTLSADTFTQITQHLVNKTITPIRKAMRDAHLSADDVDGVVLVGGATRMPHIRKAVGDFFQTTPLANIDPDKVVALGAAIQANLLAGNRATGDDWLLLDVIPLSLGIETMGGLVEKVIPRNSTIPCARAQEFTTFKDGQTAMAIHVVQGERELVSDCRSLARFELRGIPPMAAGAARIRVTYQVDADGLLSVSAREQQSGVEASIEVKPSYGLGDDEIARMLQDSFSSADADMKSRALREEQVEAQRILLAVQSALDADGNLLSETERADIDALLDAVRRQAQGDDHHAIKAAVDALAHSTEEFAARRMDRSVRAALAGKRLDDIAPDAS</sequence>
<dbReference type="PROSITE" id="PS00329">
    <property type="entry name" value="HSP70_2"/>
    <property type="match status" value="1"/>
</dbReference>
<keyword evidence="8" id="KW-1185">Reference proteome</keyword>
<evidence type="ECO:0000313" key="7">
    <source>
        <dbReference type="EMBL" id="RJG06483.1"/>
    </source>
</evidence>
<evidence type="ECO:0000256" key="5">
    <source>
        <dbReference type="HAMAP-Rule" id="MF_00679"/>
    </source>
</evidence>
<evidence type="ECO:0000256" key="6">
    <source>
        <dbReference type="RuleBase" id="RU003322"/>
    </source>
</evidence>
<proteinExistence type="inferred from homology"/>
<dbReference type="GO" id="GO:0016887">
    <property type="term" value="F:ATP hydrolysis activity"/>
    <property type="evidence" value="ECO:0007669"/>
    <property type="project" value="UniProtKB-UniRule"/>
</dbReference>
<organism evidence="7 8">
    <name type="scientific">Noviherbaspirillum cavernae</name>
    <dbReference type="NCBI Taxonomy" id="2320862"/>
    <lineage>
        <taxon>Bacteria</taxon>
        <taxon>Pseudomonadati</taxon>
        <taxon>Pseudomonadota</taxon>
        <taxon>Betaproteobacteria</taxon>
        <taxon>Burkholderiales</taxon>
        <taxon>Oxalobacteraceae</taxon>
        <taxon>Noviherbaspirillum</taxon>
    </lineage>
</organism>
<dbReference type="Proteomes" id="UP000285190">
    <property type="component" value="Unassembled WGS sequence"/>
</dbReference>
<dbReference type="SUPFAM" id="SSF100934">
    <property type="entry name" value="Heat shock protein 70kD (HSP70), C-terminal subdomain"/>
    <property type="match status" value="1"/>
</dbReference>
<name>A0A418X201_9BURK</name>
<reference evidence="7 8" key="1">
    <citation type="submission" date="2018-09" db="EMBL/GenBank/DDBJ databases">
        <authorList>
            <person name="Zhu H."/>
        </authorList>
    </citation>
    <scope>NUCLEOTIDE SEQUENCE [LARGE SCALE GENOMIC DNA]</scope>
    <source>
        <strain evidence="7 8">K2R10-39</strain>
    </source>
</reference>
<dbReference type="InterPro" id="IPR018181">
    <property type="entry name" value="Heat_shock_70_CS"/>
</dbReference>
<dbReference type="InterPro" id="IPR029048">
    <property type="entry name" value="HSP70_C_sf"/>
</dbReference>
<dbReference type="FunFam" id="2.60.34.10:FF:000005">
    <property type="entry name" value="Chaperone protein HscA homolog"/>
    <property type="match status" value="1"/>
</dbReference>
<dbReference type="Gene3D" id="2.60.34.10">
    <property type="entry name" value="Substrate Binding Domain Of DNAk, Chain A, domain 1"/>
    <property type="match status" value="1"/>
</dbReference>
<dbReference type="GO" id="GO:0005524">
    <property type="term" value="F:ATP binding"/>
    <property type="evidence" value="ECO:0007669"/>
    <property type="project" value="UniProtKB-KW"/>
</dbReference>
<gene>
    <name evidence="5 7" type="primary">hscA</name>
    <name evidence="7" type="ORF">D3870_11080</name>
</gene>
<dbReference type="RefSeq" id="WP_119739102.1">
    <property type="nucleotide sequence ID" value="NZ_QYUN01000002.1"/>
</dbReference>
<dbReference type="GO" id="GO:0051082">
    <property type="term" value="F:unfolded protein binding"/>
    <property type="evidence" value="ECO:0007669"/>
    <property type="project" value="InterPro"/>
</dbReference>
<dbReference type="InterPro" id="IPR010236">
    <property type="entry name" value="ISC_FeS_clus_asmbl_HscA"/>
</dbReference>
<evidence type="ECO:0000256" key="1">
    <source>
        <dbReference type="ARBA" id="ARBA00007381"/>
    </source>
</evidence>
<evidence type="ECO:0000256" key="4">
    <source>
        <dbReference type="ARBA" id="ARBA00023186"/>
    </source>
</evidence>
<comment type="caution">
    <text evidence="7">The sequence shown here is derived from an EMBL/GenBank/DDBJ whole genome shotgun (WGS) entry which is preliminary data.</text>
</comment>
<dbReference type="AlphaFoldDB" id="A0A418X201"/>
<dbReference type="PROSITE" id="PS01036">
    <property type="entry name" value="HSP70_3"/>
    <property type="match status" value="1"/>
</dbReference>
<dbReference type="PROSITE" id="PS00297">
    <property type="entry name" value="HSP70_1"/>
    <property type="match status" value="1"/>
</dbReference>
<comment type="similarity">
    <text evidence="1 5 6">Belongs to the heat shock protein 70 family.</text>
</comment>
<keyword evidence="2 5" id="KW-0547">Nucleotide-binding</keyword>
<keyword evidence="3 5" id="KW-0067">ATP-binding</keyword>
<dbReference type="HAMAP" id="MF_00679">
    <property type="entry name" value="HscA"/>
    <property type="match status" value="1"/>
</dbReference>
<evidence type="ECO:0000313" key="8">
    <source>
        <dbReference type="Proteomes" id="UP000285190"/>
    </source>
</evidence>
<dbReference type="InterPro" id="IPR043129">
    <property type="entry name" value="ATPase_NBD"/>
</dbReference>
<comment type="function">
    <text evidence="5">Chaperone involved in the maturation of iron-sulfur cluster-containing proteins. Has a low intrinsic ATPase activity which is markedly stimulated by HscB.</text>
</comment>
<dbReference type="InterPro" id="IPR042039">
    <property type="entry name" value="HscA_NBD"/>
</dbReference>
<accession>A0A418X201</accession>
<dbReference type="NCBIfam" id="TIGR01991">
    <property type="entry name" value="HscA"/>
    <property type="match status" value="1"/>
</dbReference>